<dbReference type="Gene3D" id="3.40.720.10">
    <property type="entry name" value="Alkaline Phosphatase, subunit A"/>
    <property type="match status" value="3"/>
</dbReference>
<comment type="cofactor">
    <cofactor evidence="3">
        <name>Zn(2+)</name>
        <dbReference type="ChEBI" id="CHEBI:29105"/>
    </cofactor>
    <text evidence="3">Binds 2 Zn(2+) ions.</text>
</comment>
<feature type="binding site" evidence="3">
    <location>
        <position position="484"/>
    </location>
    <ligand>
        <name>Mg(2+)</name>
        <dbReference type="ChEBI" id="CHEBI:18420"/>
    </ligand>
</feature>
<sequence length="669" mass="71388">MISFLQKYKRFLALTMAGLLCTALLIFGNSVFQPTLAAGNGVNVIIMIGDGMGWEMARAAAVAKGAPFYTSGKGSGLSFQKLTGYGLVTTYGTTIQGNTPANPTDQPHLTGNSALDNSNPLTGASPVRPNFSFQPTPFNPGNRVDGNSLASGNLAGYDISKGGPLPWVPLTPANPGTYDKDYIKYSYPDSANTATTLYTGVKSFNNAMGVDIYEKRLKTILEIAKENSKSTGLVTSVPISHATPGAAASFVNRRSKYDSVYDPSKSNQDSILQQTLLNFQPNVLLGGGHPKDLENRDIASTADGVLKYTYITEDTYQHLKNNPTSNRYGYTFLERGPNATATLLNTAAKIDPNKGEKLFGLYGARGQNGNLPASSSKGDYSLTGLDTFTLYSSVVRGGGTPATCPSGKIITGTAGDCVPVIDAAGNPIAPNAPAPDTVRPLAPGETDASFITKEINENPTLADLTKAALTVLGKDKDGFWLMVEGGDVDWAAHDNNMDNLIGTMNDFDKSVQEVITWVENHGGWSKNLLLVTADHDHYLTLNNDFASKLTPNPDPNKAKGLKYNAKDITFVKHNPTDAGHFWGSDPNYKYLWGSHSRRVVPVYYQGAYASALTRSLGQGFQITDSSGTYTVPGVRGVVDQSHIFQAMKTAMGVGKASRREAPPSAIASP</sequence>
<name>A0A7D7QIE8_9NOSO</name>
<dbReference type="GO" id="GO:0004035">
    <property type="term" value="F:alkaline phosphatase activity"/>
    <property type="evidence" value="ECO:0007669"/>
    <property type="project" value="TreeGrafter"/>
</dbReference>
<feature type="region of interest" description="Disordered" evidence="4">
    <location>
        <begin position="97"/>
        <end position="129"/>
    </location>
</feature>
<dbReference type="InterPro" id="IPR001952">
    <property type="entry name" value="Alkaline_phosphatase"/>
</dbReference>
<feature type="binding site" evidence="3">
    <location>
        <position position="243"/>
    </location>
    <ligand>
        <name>Mg(2+)</name>
        <dbReference type="ChEBI" id="CHEBI:18420"/>
    </ligand>
</feature>
<dbReference type="GO" id="GO:0046872">
    <property type="term" value="F:metal ion binding"/>
    <property type="evidence" value="ECO:0007669"/>
    <property type="project" value="UniProtKB-KW"/>
</dbReference>
<evidence type="ECO:0000256" key="4">
    <source>
        <dbReference type="SAM" id="MobiDB-lite"/>
    </source>
</evidence>
<evidence type="ECO:0000256" key="2">
    <source>
        <dbReference type="PIRSR" id="PIRSR601952-1"/>
    </source>
</evidence>
<keyword evidence="3" id="KW-0862">Zinc</keyword>
<dbReference type="EMBL" id="CP054698">
    <property type="protein sequence ID" value="QMS87681.1"/>
    <property type="molecule type" value="Genomic_DNA"/>
</dbReference>
<feature type="binding site" evidence="3">
    <location>
        <position position="534"/>
    </location>
    <ligand>
        <name>Zn(2+)</name>
        <dbReference type="ChEBI" id="CHEBI:29105"/>
        <label>2</label>
    </ligand>
</feature>
<dbReference type="SUPFAM" id="SSF53649">
    <property type="entry name" value="Alkaline phosphatase-like"/>
    <property type="match status" value="1"/>
</dbReference>
<keyword evidence="3" id="KW-0460">Magnesium</keyword>
<dbReference type="InterPro" id="IPR017850">
    <property type="entry name" value="Alkaline_phosphatase_core_sf"/>
</dbReference>
<dbReference type="Pfam" id="PF00245">
    <property type="entry name" value="Alk_phosphatase"/>
    <property type="match status" value="2"/>
</dbReference>
<proteinExistence type="predicted"/>
<dbReference type="PANTHER" id="PTHR11596">
    <property type="entry name" value="ALKALINE PHOSPHATASE"/>
    <property type="match status" value="1"/>
</dbReference>
<feature type="active site" description="Phosphoserine intermediate" evidence="2">
    <location>
        <position position="190"/>
    </location>
</feature>
<dbReference type="KEGG" id="ned:HUN01_08840"/>
<evidence type="ECO:0000313" key="6">
    <source>
        <dbReference type="Proteomes" id="UP000514713"/>
    </source>
</evidence>
<feature type="binding site" evidence="3">
    <location>
        <position position="535"/>
    </location>
    <ligand>
        <name>Zn(2+)</name>
        <dbReference type="ChEBI" id="CHEBI:29105"/>
        <label>2</label>
    </ligand>
</feature>
<dbReference type="PANTHER" id="PTHR11596:SF5">
    <property type="entry name" value="ALKALINE PHOSPHATASE"/>
    <property type="match status" value="1"/>
</dbReference>
<feature type="binding site" evidence="3">
    <location>
        <position position="493"/>
    </location>
    <ligand>
        <name>Zn(2+)</name>
        <dbReference type="ChEBI" id="CHEBI:29105"/>
        <label>2</label>
    </ligand>
</feature>
<feature type="binding site" evidence="3">
    <location>
        <position position="489"/>
    </location>
    <ligand>
        <name>Zn(2+)</name>
        <dbReference type="ChEBI" id="CHEBI:29105"/>
        <label>2</label>
    </ligand>
</feature>
<dbReference type="RefSeq" id="WP_181930953.1">
    <property type="nucleotide sequence ID" value="NZ_CP054698.1"/>
</dbReference>
<gene>
    <name evidence="5" type="ORF">HUN01_08840</name>
</gene>
<evidence type="ECO:0000313" key="5">
    <source>
        <dbReference type="EMBL" id="QMS87681.1"/>
    </source>
</evidence>
<feature type="compositionally biased region" description="Polar residues" evidence="4">
    <location>
        <begin position="97"/>
        <end position="122"/>
    </location>
</feature>
<comment type="cofactor">
    <cofactor evidence="3">
        <name>Mg(2+)</name>
        <dbReference type="ChEBI" id="CHEBI:18420"/>
    </cofactor>
    <text evidence="3">Binds 1 Mg(2+) ion.</text>
</comment>
<evidence type="ECO:0000256" key="1">
    <source>
        <dbReference type="ARBA" id="ARBA00022553"/>
    </source>
</evidence>
<keyword evidence="6" id="KW-1185">Reference proteome</keyword>
<feature type="binding site" evidence="3">
    <location>
        <position position="241"/>
    </location>
    <ligand>
        <name>Mg(2+)</name>
        <dbReference type="ChEBI" id="CHEBI:18420"/>
    </ligand>
</feature>
<keyword evidence="3" id="KW-0479">Metal-binding</keyword>
<evidence type="ECO:0000256" key="3">
    <source>
        <dbReference type="PIRSR" id="PIRSR601952-2"/>
    </source>
</evidence>
<protein>
    <submittedName>
        <fullName evidence="5">Alkaline phosphatase</fullName>
    </submittedName>
</protein>
<dbReference type="Proteomes" id="UP000514713">
    <property type="component" value="Chromosome"/>
</dbReference>
<keyword evidence="1" id="KW-0597">Phosphoprotein</keyword>
<organism evidence="5 6">
    <name type="scientific">Nostoc edaphicum CCNP1411</name>
    <dbReference type="NCBI Taxonomy" id="1472755"/>
    <lineage>
        <taxon>Bacteria</taxon>
        <taxon>Bacillati</taxon>
        <taxon>Cyanobacteriota</taxon>
        <taxon>Cyanophyceae</taxon>
        <taxon>Nostocales</taxon>
        <taxon>Nostocaceae</taxon>
        <taxon>Nostoc</taxon>
    </lineage>
</organism>
<accession>A0A7D7QIE8</accession>
<dbReference type="AlphaFoldDB" id="A0A7D7QIE8"/>
<dbReference type="SMART" id="SM00098">
    <property type="entry name" value="alkPPc"/>
    <property type="match status" value="1"/>
</dbReference>
<reference evidence="6" key="1">
    <citation type="submission" date="2020-06" db="EMBL/GenBank/DDBJ databases">
        <title>Nostoc edaphicum CCNP1411 genome.</title>
        <authorList>
            <person name="Fidor A."/>
            <person name="Grabski M."/>
            <person name="Gawor J."/>
            <person name="Gromadka R."/>
            <person name="Wegrzyn G."/>
            <person name="Mazur-Marzec H."/>
        </authorList>
    </citation>
    <scope>NUCLEOTIDE SEQUENCE [LARGE SCALE GENOMIC DNA]</scope>
    <source>
        <strain evidence="6">CCNP1411</strain>
    </source>
</reference>